<organism evidence="1">
    <name type="scientific">Myoviridae sp. ctHaT25</name>
    <dbReference type="NCBI Taxonomy" id="2826635"/>
    <lineage>
        <taxon>Viruses</taxon>
        <taxon>Duplodnaviria</taxon>
        <taxon>Heunggongvirae</taxon>
        <taxon>Uroviricota</taxon>
        <taxon>Caudoviricetes</taxon>
    </lineage>
</organism>
<reference evidence="1" key="1">
    <citation type="journal article" date="2021" name="Proc. Natl. Acad. Sci. U.S.A.">
        <title>A Catalog of Tens of Thousands of Viruses from Human Metagenomes Reveals Hidden Associations with Chronic Diseases.</title>
        <authorList>
            <person name="Tisza M.J."/>
            <person name="Buck C.B."/>
        </authorList>
    </citation>
    <scope>NUCLEOTIDE SEQUENCE</scope>
    <source>
        <strain evidence="1">CtHaT25</strain>
    </source>
</reference>
<proteinExistence type="predicted"/>
<sequence>MVETFTVGDSFEWKIDFRHGYHPHKLPSKVSVKAFIKNADSDPVELTNAAIESKHISVFLSSKDSLKLKPGRASLILRFANEDGFRKTLIADTFEIMPAIEDETFDPRTEAQRCLDQARSALSKFIASGGRVKRYTIGSRTIEYSTITELQKVIDYYLEQVYLEECRRAGRDPRKILVKFV</sequence>
<accession>A0A8S5N9P7</accession>
<name>A0A8S5N9P7_9CAUD</name>
<evidence type="ECO:0000313" key="1">
    <source>
        <dbReference type="EMBL" id="DAD91172.1"/>
    </source>
</evidence>
<protein>
    <submittedName>
        <fullName evidence="1">Uncharacterized protein</fullName>
    </submittedName>
</protein>
<dbReference type="EMBL" id="BK015105">
    <property type="protein sequence ID" value="DAD91172.1"/>
    <property type="molecule type" value="Genomic_DNA"/>
</dbReference>